<feature type="compositionally biased region" description="Polar residues" evidence="1">
    <location>
        <begin position="1"/>
        <end position="11"/>
    </location>
</feature>
<keyword evidence="3" id="KW-1185">Reference proteome</keyword>
<feature type="compositionally biased region" description="Acidic residues" evidence="1">
    <location>
        <begin position="536"/>
        <end position="554"/>
    </location>
</feature>
<feature type="compositionally biased region" description="Low complexity" evidence="1">
    <location>
        <begin position="329"/>
        <end position="344"/>
    </location>
</feature>
<evidence type="ECO:0008006" key="4">
    <source>
        <dbReference type="Google" id="ProtNLM"/>
    </source>
</evidence>
<gene>
    <name evidence="2" type="ORF">F0562_025751</name>
</gene>
<proteinExistence type="predicted"/>
<feature type="region of interest" description="Disordered" evidence="1">
    <location>
        <begin position="524"/>
        <end position="554"/>
    </location>
</feature>
<dbReference type="InterPro" id="IPR001005">
    <property type="entry name" value="SANT/Myb"/>
</dbReference>
<dbReference type="Proteomes" id="UP000325577">
    <property type="component" value="Linkage Group LG14"/>
</dbReference>
<dbReference type="PANTHER" id="PTHR14000:SF17">
    <property type="entry name" value="MYB-LIKE DOMAIN-CONTAINING PROTEIN"/>
    <property type="match status" value="1"/>
</dbReference>
<feature type="region of interest" description="Disordered" evidence="1">
    <location>
        <begin position="1"/>
        <end position="66"/>
    </location>
</feature>
<name>A0A5J5B8N7_9ASTE</name>
<protein>
    <recommendedName>
        <fullName evidence="4">Myb-like domain-containing protein</fullName>
    </recommendedName>
</protein>
<feature type="compositionally biased region" description="Polar residues" evidence="1">
    <location>
        <begin position="524"/>
        <end position="533"/>
    </location>
</feature>
<dbReference type="PANTHER" id="PTHR14000">
    <property type="entry name" value="FINGER CCCH DOMAIN PROTEIN, PUTATIVE (DUF3755)-RELATED"/>
    <property type="match status" value="1"/>
</dbReference>
<reference evidence="2 3" key="1">
    <citation type="submission" date="2019-09" db="EMBL/GenBank/DDBJ databases">
        <title>A chromosome-level genome assembly of the Chinese tupelo Nyssa sinensis.</title>
        <authorList>
            <person name="Yang X."/>
            <person name="Kang M."/>
            <person name="Yang Y."/>
            <person name="Xiong H."/>
            <person name="Wang M."/>
            <person name="Zhang Z."/>
            <person name="Wang Z."/>
            <person name="Wu H."/>
            <person name="Ma T."/>
            <person name="Liu J."/>
            <person name="Xi Z."/>
        </authorList>
    </citation>
    <scope>NUCLEOTIDE SEQUENCE [LARGE SCALE GENOMIC DNA]</scope>
    <source>
        <strain evidence="2">J267</strain>
        <tissue evidence="2">Leaf</tissue>
    </source>
</reference>
<evidence type="ECO:0000313" key="2">
    <source>
        <dbReference type="EMBL" id="KAA8539059.1"/>
    </source>
</evidence>
<dbReference type="OrthoDB" id="552191at2759"/>
<feature type="region of interest" description="Disordered" evidence="1">
    <location>
        <begin position="310"/>
        <end position="362"/>
    </location>
</feature>
<accession>A0A5J5B8N7</accession>
<organism evidence="2 3">
    <name type="scientific">Nyssa sinensis</name>
    <dbReference type="NCBI Taxonomy" id="561372"/>
    <lineage>
        <taxon>Eukaryota</taxon>
        <taxon>Viridiplantae</taxon>
        <taxon>Streptophyta</taxon>
        <taxon>Embryophyta</taxon>
        <taxon>Tracheophyta</taxon>
        <taxon>Spermatophyta</taxon>
        <taxon>Magnoliopsida</taxon>
        <taxon>eudicotyledons</taxon>
        <taxon>Gunneridae</taxon>
        <taxon>Pentapetalae</taxon>
        <taxon>asterids</taxon>
        <taxon>Cornales</taxon>
        <taxon>Nyssaceae</taxon>
        <taxon>Nyssa</taxon>
    </lineage>
</organism>
<evidence type="ECO:0000313" key="3">
    <source>
        <dbReference type="Proteomes" id="UP000325577"/>
    </source>
</evidence>
<sequence>MPQRNSTSRKQPPTALRRSPRLLQTVHPEPEDPKTPNPTLRTKRVPLSDPSSLSSTPRISQKKIRQHFPERVAKNVKESDFGSRSPANLTAGLRRSARLKGGVEGFCCLRRSPRFSGKGNTDGCVEMIGHGKSNQEGLSYVGKAEVGIDSRKQFVGRTEKRVTRRTSQGNVKERVEKTGNGDECNRIIQCTSTEFSNDEVLSDVEGTKAGANSCEKFVVKFEKSKASNSISSPAVIEGGGDEREIDKGRKEIAVKRKRNQVGEGHGINQGWTKDQELALQRAYLAAKPTPHFWKKVAKLVPGKSAQDCFDKVHSDNLTPRQPRPRLRPNRSNTSSLSLSASKLLTSEERKSKRPSCSKQKSHLAQKTVRHLLQKHYQVDQDYEADLFSVLESTLNPSTQVFQQSARLSTPECGKETSGFLKRCRERSSSARKKHLSRLGSLSGATLVSPPVLKQVKNKALHEKYIDQLHCREAKRKAASARAAKSVPIKEDQKSHIHKMDAIKAAKNALVFDARDVINQFQHSQANAMGNSSDVADCIDGDGDGDDDDEGEDWC</sequence>
<evidence type="ECO:0000256" key="1">
    <source>
        <dbReference type="SAM" id="MobiDB-lite"/>
    </source>
</evidence>
<dbReference type="EMBL" id="CM018037">
    <property type="protein sequence ID" value="KAA8539059.1"/>
    <property type="molecule type" value="Genomic_DNA"/>
</dbReference>
<dbReference type="Gene3D" id="1.10.10.60">
    <property type="entry name" value="Homeodomain-like"/>
    <property type="match status" value="1"/>
</dbReference>
<dbReference type="InterPro" id="IPR009057">
    <property type="entry name" value="Homeodomain-like_sf"/>
</dbReference>
<dbReference type="SUPFAM" id="SSF46689">
    <property type="entry name" value="Homeodomain-like"/>
    <property type="match status" value="1"/>
</dbReference>
<dbReference type="CDD" id="cd00167">
    <property type="entry name" value="SANT"/>
    <property type="match status" value="1"/>
</dbReference>
<feature type="compositionally biased region" description="Basic residues" evidence="1">
    <location>
        <begin position="351"/>
        <end position="362"/>
    </location>
</feature>
<dbReference type="AlphaFoldDB" id="A0A5J5B8N7"/>